<name>A0A2K9EDP9_9RHOB</name>
<evidence type="ECO:0000256" key="2">
    <source>
        <dbReference type="ARBA" id="ARBA00022679"/>
    </source>
</evidence>
<reference evidence="6 7" key="1">
    <citation type="submission" date="2017-12" db="EMBL/GenBank/DDBJ databases">
        <authorList>
            <person name="Hurst M.R.H."/>
        </authorList>
    </citation>
    <scope>NUCLEOTIDE SEQUENCE [LARGE SCALE GENOMIC DNA]</scope>
    <source>
        <strain evidence="6 7">BM15</strain>
    </source>
</reference>
<organism evidence="6 7">
    <name type="scientific">Paracoccus tegillarcae</name>
    <dbReference type="NCBI Taxonomy" id="1529068"/>
    <lineage>
        <taxon>Bacteria</taxon>
        <taxon>Pseudomonadati</taxon>
        <taxon>Pseudomonadota</taxon>
        <taxon>Alphaproteobacteria</taxon>
        <taxon>Rhodobacterales</taxon>
        <taxon>Paracoccaceae</taxon>
        <taxon>Paracoccus</taxon>
    </lineage>
</organism>
<dbReference type="Gene3D" id="2.60.120.10">
    <property type="entry name" value="Jelly Rolls"/>
    <property type="match status" value="1"/>
</dbReference>
<dbReference type="InterPro" id="IPR011051">
    <property type="entry name" value="RmlC_Cupin_sf"/>
</dbReference>
<dbReference type="PANTHER" id="PTHR43300">
    <property type="entry name" value="ACETYLTRANSFERASE"/>
    <property type="match status" value="1"/>
</dbReference>
<dbReference type="InterPro" id="IPR001451">
    <property type="entry name" value="Hexapep"/>
</dbReference>
<gene>
    <name evidence="6" type="ORF">CUV01_06415</name>
</gene>
<keyword evidence="6" id="KW-0413">Isomerase</keyword>
<comment type="similarity">
    <text evidence="1">Belongs to the transferase hexapeptide repeat family.</text>
</comment>
<dbReference type="Pfam" id="PF05523">
    <property type="entry name" value="FdtA"/>
    <property type="match status" value="1"/>
</dbReference>
<dbReference type="CDD" id="cd03358">
    <property type="entry name" value="LbH_WxcM_N_like"/>
    <property type="match status" value="1"/>
</dbReference>
<dbReference type="Pfam" id="PF00132">
    <property type="entry name" value="Hexapep"/>
    <property type="match status" value="3"/>
</dbReference>
<dbReference type="RefSeq" id="WP_101459746.1">
    <property type="nucleotide sequence ID" value="NZ_CP025408.1"/>
</dbReference>
<dbReference type="GO" id="GO:0016746">
    <property type="term" value="F:acyltransferase activity"/>
    <property type="evidence" value="ECO:0007669"/>
    <property type="project" value="UniProtKB-KW"/>
</dbReference>
<evidence type="ECO:0000313" key="7">
    <source>
        <dbReference type="Proteomes" id="UP000233742"/>
    </source>
</evidence>
<keyword evidence="3" id="KW-0677">Repeat</keyword>
<evidence type="ECO:0000313" key="6">
    <source>
        <dbReference type="EMBL" id="AUH33073.1"/>
    </source>
</evidence>
<protein>
    <submittedName>
        <fullName evidence="6">Isomerase</fullName>
    </submittedName>
</protein>
<dbReference type="InterPro" id="IPR011004">
    <property type="entry name" value="Trimer_LpxA-like_sf"/>
</dbReference>
<dbReference type="OrthoDB" id="7545269at2"/>
<dbReference type="InterPro" id="IPR018357">
    <property type="entry name" value="Hexapep_transf_CS"/>
</dbReference>
<dbReference type="Proteomes" id="UP000233742">
    <property type="component" value="Chromosome"/>
</dbReference>
<dbReference type="SUPFAM" id="SSF51182">
    <property type="entry name" value="RmlC-like cupins"/>
    <property type="match status" value="1"/>
</dbReference>
<keyword evidence="4" id="KW-0012">Acyltransferase</keyword>
<keyword evidence="2" id="KW-0808">Transferase</keyword>
<dbReference type="KEGG" id="paro:CUV01_06415"/>
<sequence length="308" mass="33786">MSDFFQHEKALVESTQIGKGTRVWAFAHILPQARIGSDCNICDNVFVENDVVVGDRVTVKCGVQLWDGTRIGDDVFIGPNATFTNDRWPRSREWQETPPRITIENGASIGANATILPGITIGRGAMVGAGSVVTRSVPPYAVVVGNPGRIVRYTMEQQDSPAPRATTELPAAQLLGGATLEAIPLVRDMRGNLSAREIGRGLPFTPERYFVVLDVPTKEVRGEHAHKECHQLLVCLKGSVNCVVDNGSERHEIVLDTPEKALHLPPMIWGTQYKYTEEAVLLVLASHAYDPDDYIRDYDTFRSAVAPG</sequence>
<evidence type="ECO:0000256" key="4">
    <source>
        <dbReference type="ARBA" id="ARBA00023315"/>
    </source>
</evidence>
<proteinExistence type="inferred from homology"/>
<evidence type="ECO:0000256" key="3">
    <source>
        <dbReference type="ARBA" id="ARBA00022737"/>
    </source>
</evidence>
<evidence type="ECO:0000259" key="5">
    <source>
        <dbReference type="Pfam" id="PF05523"/>
    </source>
</evidence>
<dbReference type="GO" id="GO:0016853">
    <property type="term" value="F:isomerase activity"/>
    <property type="evidence" value="ECO:0007669"/>
    <property type="project" value="UniProtKB-KW"/>
</dbReference>
<dbReference type="InterPro" id="IPR050179">
    <property type="entry name" value="Trans_hexapeptide_repeat"/>
</dbReference>
<evidence type="ECO:0000256" key="1">
    <source>
        <dbReference type="ARBA" id="ARBA00007274"/>
    </source>
</evidence>
<feature type="domain" description="Sugar 3,4-ketoisomerase QdtA cupin" evidence="5">
    <location>
        <begin position="179"/>
        <end position="304"/>
    </location>
</feature>
<dbReference type="InterPro" id="IPR008894">
    <property type="entry name" value="QdtA_cupin_dom"/>
</dbReference>
<dbReference type="PANTHER" id="PTHR43300:SF4">
    <property type="entry name" value="ACYL-[ACYL-CARRIER-PROTEIN]--UDP-N-ACETYLGLUCOSAMINE O-ACYLTRANSFERASE"/>
    <property type="match status" value="1"/>
</dbReference>
<dbReference type="EMBL" id="CP025408">
    <property type="protein sequence ID" value="AUH33073.1"/>
    <property type="molecule type" value="Genomic_DNA"/>
</dbReference>
<dbReference type="CDD" id="cd20292">
    <property type="entry name" value="cupin_QdtA-like"/>
    <property type="match status" value="1"/>
</dbReference>
<dbReference type="Gene3D" id="2.160.10.10">
    <property type="entry name" value="Hexapeptide repeat proteins"/>
    <property type="match status" value="2"/>
</dbReference>
<dbReference type="AlphaFoldDB" id="A0A2K9EDP9"/>
<keyword evidence="7" id="KW-1185">Reference proteome</keyword>
<dbReference type="SUPFAM" id="SSF51161">
    <property type="entry name" value="Trimeric LpxA-like enzymes"/>
    <property type="match status" value="1"/>
</dbReference>
<accession>A0A2K9EDP9</accession>
<dbReference type="InterPro" id="IPR014710">
    <property type="entry name" value="RmlC-like_jellyroll"/>
</dbReference>
<dbReference type="PROSITE" id="PS00101">
    <property type="entry name" value="HEXAPEP_TRANSFERASES"/>
    <property type="match status" value="1"/>
</dbReference>